<accession>A0AAP3AJS9</accession>
<protein>
    <submittedName>
        <fullName evidence="2">Carboxymuconolactone decarboxylase family protein</fullName>
    </submittedName>
</protein>
<sequence>MTTADTPAPRQDPLAFFLDKAVPEAWHAVGPLASAARGAAEQAGLDRQLVELVNLRVSQLNGCGFCLDRHTRQGADAGLSVQRLGLLPAWREAGAVYSEQERAALELAEAVTDLPEQEQLNYVQASTAAVLTDAQYAAVQWVAIVMNLTNRISILSHHPVRRRDD</sequence>
<dbReference type="InterPro" id="IPR029032">
    <property type="entry name" value="AhpD-like"/>
</dbReference>
<dbReference type="Gene3D" id="1.20.1290.10">
    <property type="entry name" value="AhpD-like"/>
    <property type="match status" value="1"/>
</dbReference>
<reference evidence="2" key="1">
    <citation type="submission" date="2023-06" db="EMBL/GenBank/DDBJ databases">
        <title>lsaBGC provides a comprehensive framework for evolutionary analysis of biosynthetic gene clusters within focal taxa.</title>
        <authorList>
            <person name="Salamzade R."/>
            <person name="Sandstrom S."/>
            <person name="Kalan L.R."/>
        </authorList>
    </citation>
    <scope>NUCLEOTIDE SEQUENCE</scope>
    <source>
        <strain evidence="2">P3-SID899</strain>
    </source>
</reference>
<comment type="caution">
    <text evidence="2">The sequence shown here is derived from an EMBL/GenBank/DDBJ whole genome shotgun (WGS) entry which is preliminary data.</text>
</comment>
<dbReference type="RefSeq" id="WP_060774771.1">
    <property type="nucleotide sequence ID" value="NZ_CP176570.1"/>
</dbReference>
<feature type="domain" description="Carboxymuconolactone decarboxylase-like" evidence="1">
    <location>
        <begin position="37"/>
        <end position="110"/>
    </location>
</feature>
<dbReference type="SUPFAM" id="SSF69118">
    <property type="entry name" value="AhpD-like"/>
    <property type="match status" value="1"/>
</dbReference>
<dbReference type="InterPro" id="IPR003779">
    <property type="entry name" value="CMD-like"/>
</dbReference>
<dbReference type="GO" id="GO:0051920">
    <property type="term" value="F:peroxiredoxin activity"/>
    <property type="evidence" value="ECO:0007669"/>
    <property type="project" value="InterPro"/>
</dbReference>
<dbReference type="Pfam" id="PF02627">
    <property type="entry name" value="CMD"/>
    <property type="match status" value="1"/>
</dbReference>
<proteinExistence type="predicted"/>
<dbReference type="NCBIfam" id="TIGR00778">
    <property type="entry name" value="ahpD_dom"/>
    <property type="match status" value="1"/>
</dbReference>
<organism evidence="2 3">
    <name type="scientific">Micrococcus luteus</name>
    <name type="common">Micrococcus lysodeikticus</name>
    <dbReference type="NCBI Taxonomy" id="1270"/>
    <lineage>
        <taxon>Bacteria</taxon>
        <taxon>Bacillati</taxon>
        <taxon>Actinomycetota</taxon>
        <taxon>Actinomycetes</taxon>
        <taxon>Micrococcales</taxon>
        <taxon>Micrococcaceae</taxon>
        <taxon>Micrococcus</taxon>
    </lineage>
</organism>
<dbReference type="Proteomes" id="UP001205867">
    <property type="component" value="Unassembled WGS sequence"/>
</dbReference>
<dbReference type="InterPro" id="IPR004675">
    <property type="entry name" value="AhpD_core"/>
</dbReference>
<dbReference type="PANTHER" id="PTHR35446:SF2">
    <property type="entry name" value="CARBOXYMUCONOLACTONE DECARBOXYLASE-LIKE DOMAIN-CONTAINING PROTEIN"/>
    <property type="match status" value="1"/>
</dbReference>
<evidence type="ECO:0000313" key="2">
    <source>
        <dbReference type="EMBL" id="MCV7628033.1"/>
    </source>
</evidence>
<name>A0AAP3AJS9_MICLU</name>
<evidence type="ECO:0000259" key="1">
    <source>
        <dbReference type="Pfam" id="PF02627"/>
    </source>
</evidence>
<dbReference type="EMBL" id="JALXKZ020000002">
    <property type="protein sequence ID" value="MCV7628033.1"/>
    <property type="molecule type" value="Genomic_DNA"/>
</dbReference>
<evidence type="ECO:0000313" key="3">
    <source>
        <dbReference type="Proteomes" id="UP001205867"/>
    </source>
</evidence>
<gene>
    <name evidence="2" type="ORF">M3A82_001545</name>
</gene>
<dbReference type="AlphaFoldDB" id="A0AAP3AJS9"/>
<dbReference type="PANTHER" id="PTHR35446">
    <property type="entry name" value="SI:CH211-175M2.5"/>
    <property type="match status" value="1"/>
</dbReference>